<dbReference type="AlphaFoldDB" id="A0A512HWI9"/>
<evidence type="ECO:0000313" key="1">
    <source>
        <dbReference type="EMBL" id="GEO89816.1"/>
    </source>
</evidence>
<dbReference type="GO" id="GO:0016757">
    <property type="term" value="F:glycosyltransferase activity"/>
    <property type="evidence" value="ECO:0007669"/>
    <property type="project" value="UniProtKB-KW"/>
</dbReference>
<dbReference type="Proteomes" id="UP000321769">
    <property type="component" value="Unassembled WGS sequence"/>
</dbReference>
<dbReference type="Pfam" id="PF13692">
    <property type="entry name" value="Glyco_trans_1_4"/>
    <property type="match status" value="1"/>
</dbReference>
<reference evidence="1 2" key="1">
    <citation type="submission" date="2019-07" db="EMBL/GenBank/DDBJ databases">
        <title>Whole genome shotgun sequence of Aeromicrobium flavum NBRC 107625.</title>
        <authorList>
            <person name="Hosoyama A."/>
            <person name="Uohara A."/>
            <person name="Ohji S."/>
            <person name="Ichikawa N."/>
        </authorList>
    </citation>
    <scope>NUCLEOTIDE SEQUENCE [LARGE SCALE GENOMIC DNA]</scope>
    <source>
        <strain evidence="1 2">NBRC 107625</strain>
    </source>
</reference>
<organism evidence="1 2">
    <name type="scientific">Aeromicrobium flavum</name>
    <dbReference type="NCBI Taxonomy" id="416568"/>
    <lineage>
        <taxon>Bacteria</taxon>
        <taxon>Bacillati</taxon>
        <taxon>Actinomycetota</taxon>
        <taxon>Actinomycetes</taxon>
        <taxon>Propionibacteriales</taxon>
        <taxon>Nocardioidaceae</taxon>
        <taxon>Aeromicrobium</taxon>
    </lineage>
</organism>
<keyword evidence="1" id="KW-0808">Transferase</keyword>
<evidence type="ECO:0000313" key="2">
    <source>
        <dbReference type="Proteomes" id="UP000321769"/>
    </source>
</evidence>
<keyword evidence="2" id="KW-1185">Reference proteome</keyword>
<protein>
    <submittedName>
        <fullName evidence="1">GDP-mannose:glycolipid 4-beta-D-mannosyltransferase</fullName>
    </submittedName>
</protein>
<gene>
    <name evidence="1" type="primary">gumI</name>
    <name evidence="1" type="ORF">AFL01nite_21430</name>
</gene>
<keyword evidence="1" id="KW-0328">Glycosyltransferase</keyword>
<accession>A0A512HWI9</accession>
<sequence length="340" mass="37521">MSAHGRPIRVLEGYAGIKPTTNPYITQVDAALRATEGLTVSTFTARRALTGGYDLLHLHWPENLFGGHSLEGRVARRALTTLILLRLTLTRTPIVRTTHNLHRPSGLAWYDHRLLDWIDRLTRVQIRLNDATDLPVGRVVETIPHGHYREWYARLPRATAVPGRIGYIGLIRRYKGVEDLLRAFHDLDDEGATLRVTGQPSTTELADTVTSLAEQDPRISLRLEYVDDAAFVEELSSASLVVMPYLHMHNSGVSLAALSLDRPILVPDTPVNRALAAEVGARWVHLFEDRVDASDLARALDAAAAIDASDRPNLAARDWSDAGRAHLRAFLAATGRGGPT</sequence>
<dbReference type="SUPFAM" id="SSF53756">
    <property type="entry name" value="UDP-Glycosyltransferase/glycogen phosphorylase"/>
    <property type="match status" value="1"/>
</dbReference>
<dbReference type="RefSeq" id="WP_186813917.1">
    <property type="nucleotide sequence ID" value="NZ_BAAAYQ010000001.1"/>
</dbReference>
<dbReference type="Gene3D" id="3.40.50.2000">
    <property type="entry name" value="Glycogen Phosphorylase B"/>
    <property type="match status" value="2"/>
</dbReference>
<comment type="caution">
    <text evidence="1">The sequence shown here is derived from an EMBL/GenBank/DDBJ whole genome shotgun (WGS) entry which is preliminary data.</text>
</comment>
<dbReference type="EMBL" id="BJZQ01000011">
    <property type="protein sequence ID" value="GEO89816.1"/>
    <property type="molecule type" value="Genomic_DNA"/>
</dbReference>
<proteinExistence type="predicted"/>
<name>A0A512HWI9_9ACTN</name>